<feature type="chain" id="PRO_5018091123" description="Secreted protein" evidence="1">
    <location>
        <begin position="33"/>
        <end position="78"/>
    </location>
</feature>
<feature type="signal peptide" evidence="1">
    <location>
        <begin position="1"/>
        <end position="32"/>
    </location>
</feature>
<keyword evidence="1" id="KW-0732">Signal</keyword>
<keyword evidence="3" id="KW-1185">Reference proteome</keyword>
<accession>A0A3N4IUU3</accession>
<dbReference type="EMBL" id="ML120548">
    <property type="protein sequence ID" value="RPA89953.1"/>
    <property type="molecule type" value="Genomic_DNA"/>
</dbReference>
<gene>
    <name evidence="2" type="ORF">L873DRAFT_1821931</name>
</gene>
<name>A0A3N4IUU3_9PEZI</name>
<evidence type="ECO:0008006" key="4">
    <source>
        <dbReference type="Google" id="ProtNLM"/>
    </source>
</evidence>
<reference evidence="2 3" key="1">
    <citation type="journal article" date="2018" name="Nat. Ecol. Evol.">
        <title>Pezizomycetes genomes reveal the molecular basis of ectomycorrhizal truffle lifestyle.</title>
        <authorList>
            <person name="Murat C."/>
            <person name="Payen T."/>
            <person name="Noel B."/>
            <person name="Kuo A."/>
            <person name="Morin E."/>
            <person name="Chen J."/>
            <person name="Kohler A."/>
            <person name="Krizsan K."/>
            <person name="Balestrini R."/>
            <person name="Da Silva C."/>
            <person name="Montanini B."/>
            <person name="Hainaut M."/>
            <person name="Levati E."/>
            <person name="Barry K.W."/>
            <person name="Belfiori B."/>
            <person name="Cichocki N."/>
            <person name="Clum A."/>
            <person name="Dockter R.B."/>
            <person name="Fauchery L."/>
            <person name="Guy J."/>
            <person name="Iotti M."/>
            <person name="Le Tacon F."/>
            <person name="Lindquist E.A."/>
            <person name="Lipzen A."/>
            <person name="Malagnac F."/>
            <person name="Mello A."/>
            <person name="Molinier V."/>
            <person name="Miyauchi S."/>
            <person name="Poulain J."/>
            <person name="Riccioni C."/>
            <person name="Rubini A."/>
            <person name="Sitrit Y."/>
            <person name="Splivallo R."/>
            <person name="Traeger S."/>
            <person name="Wang M."/>
            <person name="Zifcakova L."/>
            <person name="Wipf D."/>
            <person name="Zambonelli A."/>
            <person name="Paolocci F."/>
            <person name="Nowrousian M."/>
            <person name="Ottonello S."/>
            <person name="Baldrian P."/>
            <person name="Spatafora J.W."/>
            <person name="Henrissat B."/>
            <person name="Nagy L.G."/>
            <person name="Aury J.M."/>
            <person name="Wincker P."/>
            <person name="Grigoriev I.V."/>
            <person name="Bonfante P."/>
            <person name="Martin F.M."/>
        </authorList>
    </citation>
    <scope>NUCLEOTIDE SEQUENCE [LARGE SCALE GENOMIC DNA]</scope>
    <source>
        <strain evidence="2 3">120613-1</strain>
    </source>
</reference>
<sequence length="78" mass="8918">MITSQQSFVKIFCTNGHFLLALLVTTLPRSSASLVPSSPSLARVREYERRDGLMSWQGKLLHRLGEHQETTTRDEMEK</sequence>
<proteinExistence type="predicted"/>
<evidence type="ECO:0000256" key="1">
    <source>
        <dbReference type="SAM" id="SignalP"/>
    </source>
</evidence>
<dbReference type="AlphaFoldDB" id="A0A3N4IUU3"/>
<evidence type="ECO:0000313" key="3">
    <source>
        <dbReference type="Proteomes" id="UP000276215"/>
    </source>
</evidence>
<evidence type="ECO:0000313" key="2">
    <source>
        <dbReference type="EMBL" id="RPA89953.1"/>
    </source>
</evidence>
<organism evidence="2 3">
    <name type="scientific">Choiromyces venosus 120613-1</name>
    <dbReference type="NCBI Taxonomy" id="1336337"/>
    <lineage>
        <taxon>Eukaryota</taxon>
        <taxon>Fungi</taxon>
        <taxon>Dikarya</taxon>
        <taxon>Ascomycota</taxon>
        <taxon>Pezizomycotina</taxon>
        <taxon>Pezizomycetes</taxon>
        <taxon>Pezizales</taxon>
        <taxon>Tuberaceae</taxon>
        <taxon>Choiromyces</taxon>
    </lineage>
</organism>
<dbReference type="Proteomes" id="UP000276215">
    <property type="component" value="Unassembled WGS sequence"/>
</dbReference>
<protein>
    <recommendedName>
        <fullName evidence="4">Secreted protein</fullName>
    </recommendedName>
</protein>